<keyword evidence="2" id="KW-1185">Reference proteome</keyword>
<sequence length="48" mass="5879">KKNIMQEITYKEKKNNKKEKKTIYEKYTLCENNTIDRVQTIHLSLFET</sequence>
<gene>
    <name evidence="1" type="ORF">RFULGI_LOCUS4321</name>
</gene>
<comment type="caution">
    <text evidence="1">The sequence shown here is derived from an EMBL/GenBank/DDBJ whole genome shotgun (WGS) entry which is preliminary data.</text>
</comment>
<evidence type="ECO:0000313" key="1">
    <source>
        <dbReference type="EMBL" id="CAG8543342.1"/>
    </source>
</evidence>
<dbReference type="AlphaFoldDB" id="A0A9N9AWI3"/>
<feature type="non-terminal residue" evidence="1">
    <location>
        <position position="1"/>
    </location>
</feature>
<proteinExistence type="predicted"/>
<evidence type="ECO:0000313" key="2">
    <source>
        <dbReference type="Proteomes" id="UP000789396"/>
    </source>
</evidence>
<reference evidence="1" key="1">
    <citation type="submission" date="2021-06" db="EMBL/GenBank/DDBJ databases">
        <authorList>
            <person name="Kallberg Y."/>
            <person name="Tangrot J."/>
            <person name="Rosling A."/>
        </authorList>
    </citation>
    <scope>NUCLEOTIDE SEQUENCE</scope>
    <source>
        <strain evidence="1">IN212</strain>
    </source>
</reference>
<dbReference type="Proteomes" id="UP000789396">
    <property type="component" value="Unassembled WGS sequence"/>
</dbReference>
<name>A0A9N9AWI3_9GLOM</name>
<protein>
    <submittedName>
        <fullName evidence="1">1107_t:CDS:1</fullName>
    </submittedName>
</protein>
<dbReference type="EMBL" id="CAJVPZ010004263">
    <property type="protein sequence ID" value="CAG8543342.1"/>
    <property type="molecule type" value="Genomic_DNA"/>
</dbReference>
<accession>A0A9N9AWI3</accession>
<organism evidence="1 2">
    <name type="scientific">Racocetra fulgida</name>
    <dbReference type="NCBI Taxonomy" id="60492"/>
    <lineage>
        <taxon>Eukaryota</taxon>
        <taxon>Fungi</taxon>
        <taxon>Fungi incertae sedis</taxon>
        <taxon>Mucoromycota</taxon>
        <taxon>Glomeromycotina</taxon>
        <taxon>Glomeromycetes</taxon>
        <taxon>Diversisporales</taxon>
        <taxon>Gigasporaceae</taxon>
        <taxon>Racocetra</taxon>
    </lineage>
</organism>